<gene>
    <name evidence="1" type="ORF">SFRA_017155</name>
</gene>
<protein>
    <submittedName>
        <fullName evidence="1">Uncharacterized protein</fullName>
    </submittedName>
</protein>
<evidence type="ECO:0000313" key="2">
    <source>
        <dbReference type="Proteomes" id="UP000028058"/>
    </source>
</evidence>
<organism evidence="1 2">
    <name type="scientific">Streptomyces xinghaiensis</name>
    <dbReference type="NCBI Taxonomy" id="1038928"/>
    <lineage>
        <taxon>Bacteria</taxon>
        <taxon>Bacillati</taxon>
        <taxon>Actinomycetota</taxon>
        <taxon>Actinomycetes</taxon>
        <taxon>Kitasatosporales</taxon>
        <taxon>Streptomycetaceae</taxon>
        <taxon>Streptomyces</taxon>
    </lineage>
</organism>
<comment type="caution">
    <text evidence="1">The sequence shown here is derived from an EMBL/GenBank/DDBJ whole genome shotgun (WGS) entry which is preliminary data.</text>
</comment>
<dbReference type="RefSeq" id="WP_043467329.1">
    <property type="nucleotide sequence ID" value="NZ_CP134822.1"/>
</dbReference>
<dbReference type="AlphaFoldDB" id="A0A3M8FA28"/>
<dbReference type="Proteomes" id="UP000028058">
    <property type="component" value="Unassembled WGS sequence"/>
</dbReference>
<sequence>MTTRWRPDESAEYEVAEEVLHQLCALCSAREVREGDDTRAAARHWAEVREARTRELRALDPADREGVARFTGEVRELIAELRRGTA</sequence>
<proteinExistence type="predicted"/>
<accession>A0A3M8FA28</accession>
<evidence type="ECO:0000313" key="1">
    <source>
        <dbReference type="EMBL" id="RKM94970.1"/>
    </source>
</evidence>
<dbReference type="OrthoDB" id="9921677at2"/>
<name>A0A3M8FA28_9ACTN</name>
<dbReference type="EMBL" id="JNAD02000007">
    <property type="protein sequence ID" value="RKM94970.1"/>
    <property type="molecule type" value="Genomic_DNA"/>
</dbReference>
<reference evidence="1 2" key="1">
    <citation type="journal article" date="2014" name="Genome Announc.">
        <title>Draft Genome Sequence of Streptomyces fradiae ATCC 19609, a Strain Highly Sensitive to Antibiotics.</title>
        <authorList>
            <person name="Bekker O.B."/>
            <person name="Klimina K.M."/>
            <person name="Vatlin A.A."/>
            <person name="Zakharevich N.V."/>
            <person name="Kasianov A.S."/>
            <person name="Danilenko V.N."/>
        </authorList>
    </citation>
    <scope>NUCLEOTIDE SEQUENCE [LARGE SCALE GENOMIC DNA]</scope>
    <source>
        <strain evidence="1 2">ATCC 19609</strain>
    </source>
</reference>
<keyword evidence="2" id="KW-1185">Reference proteome</keyword>